<evidence type="ECO:0000313" key="3">
    <source>
        <dbReference type="Proteomes" id="UP000008062"/>
    </source>
</evidence>
<feature type="region of interest" description="Disordered" evidence="1">
    <location>
        <begin position="141"/>
        <end position="179"/>
    </location>
</feature>
<feature type="compositionally biased region" description="Polar residues" evidence="1">
    <location>
        <begin position="164"/>
        <end position="179"/>
    </location>
</feature>
<reference evidence="2 3" key="1">
    <citation type="journal article" date="2011" name="PLoS Genet.">
        <title>Finished genome of the fungal wheat pathogen Mycosphaerella graminicola reveals dispensome structure, chromosome plasticity, and stealth pathogenesis.</title>
        <authorList>
            <person name="Goodwin S.B."/>
            <person name="Ben M'barek S."/>
            <person name="Dhillon B."/>
            <person name="Wittenberg A.H.J."/>
            <person name="Crane C.F."/>
            <person name="Hane J.K."/>
            <person name="Foster A.J."/>
            <person name="Van der Lee T.A.J."/>
            <person name="Grimwood J."/>
            <person name="Aerts A."/>
            <person name="Antoniw J."/>
            <person name="Bailey A."/>
            <person name="Bluhm B."/>
            <person name="Bowler J."/>
            <person name="Bristow J."/>
            <person name="van der Burgt A."/>
            <person name="Canto-Canche B."/>
            <person name="Churchill A.C.L."/>
            <person name="Conde-Ferraez L."/>
            <person name="Cools H.J."/>
            <person name="Coutinho P.M."/>
            <person name="Csukai M."/>
            <person name="Dehal P."/>
            <person name="De Wit P."/>
            <person name="Donzelli B."/>
            <person name="van de Geest H.C."/>
            <person name="van Ham R.C.H.J."/>
            <person name="Hammond-Kosack K.E."/>
            <person name="Henrissat B."/>
            <person name="Kilian A."/>
            <person name="Kobayashi A.K."/>
            <person name="Koopmann E."/>
            <person name="Kourmpetis Y."/>
            <person name="Kuzniar A."/>
            <person name="Lindquist E."/>
            <person name="Lombard V."/>
            <person name="Maliepaard C."/>
            <person name="Martins N."/>
            <person name="Mehrabi R."/>
            <person name="Nap J.P.H."/>
            <person name="Ponomarenko A."/>
            <person name="Rudd J.J."/>
            <person name="Salamov A."/>
            <person name="Schmutz J."/>
            <person name="Schouten H.J."/>
            <person name="Shapiro H."/>
            <person name="Stergiopoulos I."/>
            <person name="Torriani S.F.F."/>
            <person name="Tu H."/>
            <person name="de Vries R.P."/>
            <person name="Waalwijk C."/>
            <person name="Ware S.B."/>
            <person name="Wiebenga A."/>
            <person name="Zwiers L.-H."/>
            <person name="Oliver R.P."/>
            <person name="Grigoriev I.V."/>
            <person name="Kema G.H.J."/>
        </authorList>
    </citation>
    <scope>NUCLEOTIDE SEQUENCE [LARGE SCALE GENOMIC DNA]</scope>
    <source>
        <strain evidence="3">CBS 115943 / IPO323</strain>
    </source>
</reference>
<keyword evidence="3" id="KW-1185">Reference proteome</keyword>
<dbReference type="RefSeq" id="XP_003851994.1">
    <property type="nucleotide sequence ID" value="XM_003851946.1"/>
</dbReference>
<proteinExistence type="predicted"/>
<protein>
    <submittedName>
        <fullName evidence="2">Uncharacterized protein</fullName>
    </submittedName>
</protein>
<dbReference type="OrthoDB" id="3650012at2759"/>
<accession>F9XE46</accession>
<gene>
    <name evidence="2" type="ORF">MYCGRDRAFT_93625</name>
</gene>
<feature type="compositionally biased region" description="Polar residues" evidence="1">
    <location>
        <begin position="49"/>
        <end position="60"/>
    </location>
</feature>
<evidence type="ECO:0000256" key="1">
    <source>
        <dbReference type="SAM" id="MobiDB-lite"/>
    </source>
</evidence>
<organism evidence="2 3">
    <name type="scientific">Zymoseptoria tritici (strain CBS 115943 / IPO323)</name>
    <name type="common">Speckled leaf blotch fungus</name>
    <name type="synonym">Septoria tritici</name>
    <dbReference type="NCBI Taxonomy" id="336722"/>
    <lineage>
        <taxon>Eukaryota</taxon>
        <taxon>Fungi</taxon>
        <taxon>Dikarya</taxon>
        <taxon>Ascomycota</taxon>
        <taxon>Pezizomycotina</taxon>
        <taxon>Dothideomycetes</taxon>
        <taxon>Dothideomycetidae</taxon>
        <taxon>Mycosphaerellales</taxon>
        <taxon>Mycosphaerellaceae</taxon>
        <taxon>Zymoseptoria</taxon>
    </lineage>
</organism>
<dbReference type="EMBL" id="CM001201">
    <property type="protein sequence ID" value="EGP86970.1"/>
    <property type="molecule type" value="Genomic_DNA"/>
</dbReference>
<evidence type="ECO:0000313" key="2">
    <source>
        <dbReference type="EMBL" id="EGP86970.1"/>
    </source>
</evidence>
<dbReference type="InParanoid" id="F9XE46"/>
<dbReference type="HOGENOM" id="CLU_795018_0_0_1"/>
<dbReference type="AlphaFoldDB" id="F9XE46"/>
<dbReference type="GeneID" id="13393771"/>
<dbReference type="eggNOG" id="ENOG502RBXJ">
    <property type="taxonomic scope" value="Eukaryota"/>
</dbReference>
<name>F9XE46_ZYMTI</name>
<dbReference type="KEGG" id="ztr:MYCGRDRAFT_93625"/>
<feature type="compositionally biased region" description="Basic residues" evidence="1">
    <location>
        <begin position="26"/>
        <end position="35"/>
    </location>
</feature>
<feature type="region of interest" description="Disordered" evidence="1">
    <location>
        <begin position="25"/>
        <end position="80"/>
    </location>
</feature>
<sequence>MSSAAGFQFRGACEPCHSGIACLFAPRRKPGRPKRLGSSNSAAAAEKQPSPTSRQWSSSESPPPVEMKHEAPPMPEMDNNPMPDMNNADSMNVFWSSLSSGDESYVNTASWGDAATQLSYAHHDHSGMNCIPESMQYSLSQPVPGMQRSDSYSTFGSMPDMSHGSFQSRSIPSSTAATTDNDVSFDTTMQLCKDLHEYRSHVSRRPSFSPSVHHNLFHDMLRMCTAATNMPPQNTSGPACPATALVLAAMLQFLDVCGLIISRLSDSSSMSTPASTHLENMFLLRKMDLVLLPTKLFLSDKGHHAGVARAQALHHEIEAVISNEYPQLAWGDGQGMLTAGQGEMFQQQM</sequence>
<dbReference type="Proteomes" id="UP000008062">
    <property type="component" value="Chromosome 6"/>
</dbReference>